<keyword evidence="1" id="KW-0813">Transport</keyword>
<dbReference type="InterPro" id="IPR001054">
    <property type="entry name" value="A/G_cyclase"/>
</dbReference>
<protein>
    <recommendedName>
        <fullName evidence="6">Cyclic nucleotide-binding domain-containing protein</fullName>
    </recommendedName>
</protein>
<dbReference type="SUPFAM" id="SSF51206">
    <property type="entry name" value="cAMP-binding domain-like"/>
    <property type="match status" value="1"/>
</dbReference>
<dbReference type="GO" id="GO:0005221">
    <property type="term" value="F:intracellularly cyclic nucleotide-activated monoatomic cation channel activity"/>
    <property type="evidence" value="ECO:0007669"/>
    <property type="project" value="InterPro"/>
</dbReference>
<evidence type="ECO:0000313" key="5">
    <source>
        <dbReference type="Proteomes" id="UP000000602"/>
    </source>
</evidence>
<dbReference type="PROSITE" id="PS50125">
    <property type="entry name" value="GUANYLATE_CYCLASE_2"/>
    <property type="match status" value="1"/>
</dbReference>
<dbReference type="Proteomes" id="UP000000602">
    <property type="component" value="Chromosome"/>
</dbReference>
<keyword evidence="1" id="KW-0407">Ion channel</keyword>
<keyword evidence="1" id="KW-1071">Ligand-gated ion channel</keyword>
<dbReference type="Gene3D" id="2.60.120.10">
    <property type="entry name" value="Jelly Rolls"/>
    <property type="match status" value="1"/>
</dbReference>
<keyword evidence="1" id="KW-0406">Ion transport</keyword>
<dbReference type="AlphaFoldDB" id="Q6AQC4"/>
<sequence length="422" mass="47798">MAAQIKISDERQRQAVIMMTDMEHYSFATAAMSPQEICKFLLQYHGTLQDIVDLEESHPLEIEATAGDGCLVIFDRRAGEDIAATCDRAVRVAMRLAEAIESNMLPPTRMGIVLGEVLEVNLGKRFARFGADFSVANRLEGLCGYFGCHFLMDGEVAQRQSVYRYNLVNMGKLSLASIFHPVNIYTVYKPGVQNWPRDLPEEDLLTFIQLKNEAMELFSGNPETGVVPFFPHVREMLLAAQEFYLGKVGKKDKSIYQVLKYINENPEPNGGFNRAGMEMIEKRRDDFGRRIFHMSCGFLKSLDHDLYITLVEEIEWEKFFKLEWRLEGDVLITIDSIADGVYYLESGLVEVTDANGENIASLEAGDVFGEIAYLDEAQRRTANVVAETDVVLRKISSADLEKFPVIKRIFEKIAKKRLAQNS</sequence>
<dbReference type="InterPro" id="IPR000595">
    <property type="entry name" value="cNMP-bd_dom"/>
</dbReference>
<dbReference type="GO" id="GO:0004016">
    <property type="term" value="F:adenylate cyclase activity"/>
    <property type="evidence" value="ECO:0007669"/>
    <property type="project" value="UniProtKB-ARBA"/>
</dbReference>
<dbReference type="HOGENOM" id="CLU_650080_0_0_7"/>
<dbReference type="Pfam" id="PF00211">
    <property type="entry name" value="Guanylate_cyc"/>
    <property type="match status" value="1"/>
</dbReference>
<evidence type="ECO:0000259" key="2">
    <source>
        <dbReference type="PROSITE" id="PS50042"/>
    </source>
</evidence>
<accession>Q6AQC4</accession>
<dbReference type="Gene3D" id="3.30.70.1230">
    <property type="entry name" value="Nucleotide cyclase"/>
    <property type="match status" value="1"/>
</dbReference>
<proteinExistence type="predicted"/>
<evidence type="ECO:0008006" key="6">
    <source>
        <dbReference type="Google" id="ProtNLM"/>
    </source>
</evidence>
<dbReference type="EMBL" id="CR522870">
    <property type="protein sequence ID" value="CAG35449.1"/>
    <property type="molecule type" value="Genomic_DNA"/>
</dbReference>
<organism evidence="4 5">
    <name type="scientific">Desulfotalea psychrophila (strain LSv54 / DSM 12343)</name>
    <dbReference type="NCBI Taxonomy" id="177439"/>
    <lineage>
        <taxon>Bacteria</taxon>
        <taxon>Pseudomonadati</taxon>
        <taxon>Thermodesulfobacteriota</taxon>
        <taxon>Desulfobulbia</taxon>
        <taxon>Desulfobulbales</taxon>
        <taxon>Desulfocapsaceae</taxon>
        <taxon>Desulfotalea</taxon>
    </lineage>
</organism>
<dbReference type="GO" id="GO:0009190">
    <property type="term" value="P:cyclic nucleotide biosynthetic process"/>
    <property type="evidence" value="ECO:0007669"/>
    <property type="project" value="InterPro"/>
</dbReference>
<evidence type="ECO:0000313" key="4">
    <source>
        <dbReference type="EMBL" id="CAG35449.1"/>
    </source>
</evidence>
<gene>
    <name evidence="4" type="ordered locus">DP0720</name>
</gene>
<dbReference type="InterPro" id="IPR029787">
    <property type="entry name" value="Nucleotide_cyclase"/>
</dbReference>
<dbReference type="PROSITE" id="PS50042">
    <property type="entry name" value="CNMP_BINDING_3"/>
    <property type="match status" value="1"/>
</dbReference>
<dbReference type="PANTHER" id="PTHR45638">
    <property type="entry name" value="CYCLIC NUCLEOTIDE-GATED CATION CHANNEL SUBUNIT A"/>
    <property type="match status" value="1"/>
</dbReference>
<feature type="domain" description="Cyclic nucleotide-binding" evidence="2">
    <location>
        <begin position="298"/>
        <end position="403"/>
    </location>
</feature>
<dbReference type="STRING" id="177439.DP0720"/>
<keyword evidence="5" id="KW-1185">Reference proteome</keyword>
<dbReference type="GO" id="GO:0044877">
    <property type="term" value="F:protein-containing complex binding"/>
    <property type="evidence" value="ECO:0007669"/>
    <property type="project" value="TreeGrafter"/>
</dbReference>
<dbReference type="CDD" id="cd07302">
    <property type="entry name" value="CHD"/>
    <property type="match status" value="1"/>
</dbReference>
<dbReference type="eggNOG" id="COG2114">
    <property type="taxonomic scope" value="Bacteria"/>
</dbReference>
<dbReference type="OrthoDB" id="5429567at2"/>
<evidence type="ECO:0000256" key="1">
    <source>
        <dbReference type="ARBA" id="ARBA00023286"/>
    </source>
</evidence>
<dbReference type="InterPro" id="IPR018490">
    <property type="entry name" value="cNMP-bd_dom_sf"/>
</dbReference>
<dbReference type="CDD" id="cd00038">
    <property type="entry name" value="CAP_ED"/>
    <property type="match status" value="1"/>
</dbReference>
<dbReference type="Pfam" id="PF00027">
    <property type="entry name" value="cNMP_binding"/>
    <property type="match status" value="1"/>
</dbReference>
<reference evidence="5" key="1">
    <citation type="journal article" date="2004" name="Environ. Microbiol.">
        <title>The genome of Desulfotalea psychrophila, a sulfate-reducing bacterium from permanently cold Arctic sediments.</title>
        <authorList>
            <person name="Rabus R."/>
            <person name="Ruepp A."/>
            <person name="Frickey T."/>
            <person name="Rattei T."/>
            <person name="Fartmann B."/>
            <person name="Stark M."/>
            <person name="Bauer M."/>
            <person name="Zibat A."/>
            <person name="Lombardot T."/>
            <person name="Becker I."/>
            <person name="Amann J."/>
            <person name="Gellner K."/>
            <person name="Teeling H."/>
            <person name="Leuschner W.D."/>
            <person name="Gloeckner F.-O."/>
            <person name="Lupas A.N."/>
            <person name="Amann R."/>
            <person name="Klenk H.-P."/>
        </authorList>
    </citation>
    <scope>NUCLEOTIDE SEQUENCE [LARGE SCALE GENOMIC DNA]</scope>
    <source>
        <strain evidence="5">DSM 12343 / LSv54</strain>
    </source>
</reference>
<dbReference type="GO" id="GO:0035556">
    <property type="term" value="P:intracellular signal transduction"/>
    <property type="evidence" value="ECO:0007669"/>
    <property type="project" value="InterPro"/>
</dbReference>
<dbReference type="SUPFAM" id="SSF55073">
    <property type="entry name" value="Nucleotide cyclase"/>
    <property type="match status" value="1"/>
</dbReference>
<dbReference type="InterPro" id="IPR014710">
    <property type="entry name" value="RmlC-like_jellyroll"/>
</dbReference>
<evidence type="ECO:0000259" key="3">
    <source>
        <dbReference type="PROSITE" id="PS50125"/>
    </source>
</evidence>
<dbReference type="eggNOG" id="COG2905">
    <property type="taxonomic scope" value="Bacteria"/>
</dbReference>
<dbReference type="SMART" id="SM00100">
    <property type="entry name" value="cNMP"/>
    <property type="match status" value="1"/>
</dbReference>
<dbReference type="InterPro" id="IPR050866">
    <property type="entry name" value="CNG_cation_channel"/>
</dbReference>
<feature type="domain" description="Guanylate cyclase" evidence="3">
    <location>
        <begin position="16"/>
        <end position="140"/>
    </location>
</feature>
<dbReference type="PANTHER" id="PTHR45638:SF11">
    <property type="entry name" value="CYCLIC NUCLEOTIDE-GATED CATION CHANNEL SUBUNIT A"/>
    <property type="match status" value="1"/>
</dbReference>
<dbReference type="RefSeq" id="WP_011187965.1">
    <property type="nucleotide sequence ID" value="NC_006138.1"/>
</dbReference>
<dbReference type="KEGG" id="dps:DP0720"/>
<name>Q6AQC4_DESPS</name>